<feature type="transmembrane region" description="Helical" evidence="6">
    <location>
        <begin position="74"/>
        <end position="92"/>
    </location>
</feature>
<evidence type="ECO:0000256" key="6">
    <source>
        <dbReference type="HAMAP-Rule" id="MF_01391"/>
    </source>
</evidence>
<keyword evidence="5 6" id="KW-0472">Membrane</keyword>
<keyword evidence="8" id="KW-0934">Plastid</keyword>
<geneLocation type="chloroplast" evidence="8"/>
<keyword evidence="4 6" id="KW-1133">Transmembrane helix</keyword>
<dbReference type="HAMAP" id="MF_01391">
    <property type="entry name" value="CytC_CcsA"/>
    <property type="match status" value="1"/>
</dbReference>
<feature type="transmembrane region" description="Helical" evidence="6">
    <location>
        <begin position="294"/>
        <end position="309"/>
    </location>
</feature>
<dbReference type="AlphaFoldDB" id="A0A482FF81"/>
<keyword evidence="3 6" id="KW-0201">Cytochrome c-type biogenesis</keyword>
<sequence length="356" mass="40836">MIFSTLEHILNHISFSTVSVVIILHLITLFVTQIVTLYNSLQKGMIVTFFCITGLLVTRWVYLKHFPLSDLYESLIFLSWSFYLIHMIPSFFKKDKNSLGAITAPSAIFTQGFATSGLLTKMHQSRILVPALQSHWLMMHVSMMVLGYAALLVGSLLSVTLLIIIYQNDILRVFNKPKQLLTNLLVGSLLSVTIRIIIYQNDILRVFNKRKQLLTESFFFGESQYINEKINIVENTSPSSVRNYYKSQFIEQLDHWSYRVISLGFIFLTIGILSGAVWANEAWGSYWNWDPKETWAFITWTIFAIYLHIRTNKNLRGANSAIVAFIGFLIIWICYFGVNLLGIGLHSYGSFPLTLN</sequence>
<dbReference type="PANTHER" id="PTHR30071">
    <property type="entry name" value="HEME EXPORTER PROTEIN C"/>
    <property type="match status" value="1"/>
</dbReference>
<feature type="transmembrane region" description="Helical" evidence="6">
    <location>
        <begin position="44"/>
        <end position="62"/>
    </location>
</feature>
<feature type="transmembrane region" description="Helical" evidence="6">
    <location>
        <begin position="141"/>
        <end position="168"/>
    </location>
</feature>
<feature type="transmembrane region" description="Helical" evidence="6">
    <location>
        <begin position="12"/>
        <end position="38"/>
    </location>
</feature>
<comment type="function">
    <text evidence="6">Required during biogenesis of c-type cytochromes (cytochrome c6 and cytochrome f) at the step of heme attachment.</text>
</comment>
<dbReference type="GeneID" id="40138190"/>
<feature type="transmembrane region" description="Helical" evidence="6">
    <location>
        <begin position="321"/>
        <end position="345"/>
    </location>
</feature>
<evidence type="ECO:0000256" key="3">
    <source>
        <dbReference type="ARBA" id="ARBA00022748"/>
    </source>
</evidence>
<comment type="similarity">
    <text evidence="6">Belongs to the CcmF/CycK/Ccl1/NrfE/CcsA family.</text>
</comment>
<comment type="subunit">
    <text evidence="6">May interact with Ccs1.</text>
</comment>
<feature type="domain" description="Cytochrome c assembly protein" evidence="7">
    <location>
        <begin position="68"/>
        <end position="346"/>
    </location>
</feature>
<dbReference type="NCBIfam" id="TIGR03144">
    <property type="entry name" value="cytochr_II_ccsB"/>
    <property type="match status" value="1"/>
</dbReference>
<evidence type="ECO:0000256" key="1">
    <source>
        <dbReference type="ARBA" id="ARBA00004141"/>
    </source>
</evidence>
<organism evidence="8">
    <name type="scientific">Dysphania botrys</name>
    <name type="common">Jerusalem-oak goosefoot</name>
    <name type="synonym">Chenopodium botrys</name>
    <dbReference type="NCBI Taxonomy" id="240045"/>
    <lineage>
        <taxon>Eukaryota</taxon>
        <taxon>Viridiplantae</taxon>
        <taxon>Streptophyta</taxon>
        <taxon>Embryophyta</taxon>
        <taxon>Tracheophyta</taxon>
        <taxon>Spermatophyta</taxon>
        <taxon>Magnoliopsida</taxon>
        <taxon>eudicotyledons</taxon>
        <taxon>Gunneridae</taxon>
        <taxon>Pentapetalae</taxon>
        <taxon>Caryophyllales</taxon>
        <taxon>Chenopodiaceae</taxon>
        <taxon>Chenopodioideae</taxon>
        <taxon>Dysphanieae</taxon>
        <taxon>Dysphania</taxon>
    </lineage>
</organism>
<dbReference type="InterPro" id="IPR002541">
    <property type="entry name" value="Cyt_c_assembly"/>
</dbReference>
<feature type="transmembrane region" description="Helical" evidence="6">
    <location>
        <begin position="180"/>
        <end position="199"/>
    </location>
</feature>
<protein>
    <recommendedName>
        <fullName evidence="6">Cytochrome c biogenesis protein CcsA</fullName>
    </recommendedName>
</protein>
<dbReference type="GO" id="GO:0009535">
    <property type="term" value="C:chloroplast thylakoid membrane"/>
    <property type="evidence" value="ECO:0007669"/>
    <property type="project" value="UniProtKB-SubCell"/>
</dbReference>
<feature type="transmembrane region" description="Helical" evidence="6">
    <location>
        <begin position="98"/>
        <end position="120"/>
    </location>
</feature>
<evidence type="ECO:0000256" key="2">
    <source>
        <dbReference type="ARBA" id="ARBA00022692"/>
    </source>
</evidence>
<comment type="caution">
    <text evidence="6">Lacks conserved residue(s) required for the propagation of feature annotation.</text>
</comment>
<dbReference type="GO" id="GO:0017004">
    <property type="term" value="P:cytochrome complex assembly"/>
    <property type="evidence" value="ECO:0007669"/>
    <property type="project" value="UniProtKB-UniRule"/>
</dbReference>
<dbReference type="InterPro" id="IPR017562">
    <property type="entry name" value="Cyt_c_biogenesis_CcsA"/>
</dbReference>
<reference evidence="8" key="1">
    <citation type="journal article" date="2018" name="Mitochondrial DNA Part B Resour">
        <title>Characterization of the complete plastome of Dysphania botrys, a candidate plant for cancer treatment.</title>
        <authorList>
            <person name="Chen Y."/>
            <person name="Yang Z."/>
        </authorList>
    </citation>
    <scope>NUCLEOTIDE SEQUENCE</scope>
</reference>
<feature type="transmembrane region" description="Helical" evidence="6">
    <location>
        <begin position="256"/>
        <end position="279"/>
    </location>
</feature>
<evidence type="ECO:0000256" key="4">
    <source>
        <dbReference type="ARBA" id="ARBA00022989"/>
    </source>
</evidence>
<dbReference type="GO" id="GO:0005886">
    <property type="term" value="C:plasma membrane"/>
    <property type="evidence" value="ECO:0007669"/>
    <property type="project" value="TreeGrafter"/>
</dbReference>
<comment type="subcellular location">
    <subcellularLocation>
        <location evidence="1">Membrane</location>
        <topology evidence="1">Multi-pass membrane protein</topology>
    </subcellularLocation>
    <subcellularLocation>
        <location evidence="6">Plastid</location>
        <location evidence="6">Chloroplast thylakoid membrane</location>
        <topology evidence="6">Multi-pass membrane protein</topology>
    </subcellularLocation>
</comment>
<keyword evidence="2 6" id="KW-0812">Transmembrane</keyword>
<evidence type="ECO:0000313" key="8">
    <source>
        <dbReference type="EMBL" id="QBO27410.1"/>
    </source>
</evidence>
<dbReference type="Pfam" id="PF01578">
    <property type="entry name" value="Cytochrom_C_asm"/>
    <property type="match status" value="1"/>
</dbReference>
<dbReference type="EMBL" id="MH898873">
    <property type="protein sequence ID" value="QBO27410.1"/>
    <property type="molecule type" value="Genomic_DNA"/>
</dbReference>
<proteinExistence type="inferred from homology"/>
<name>A0A482FF81_DYSBO</name>
<dbReference type="InterPro" id="IPR045062">
    <property type="entry name" value="Cyt_c_biogenesis_CcsA/CcmC"/>
</dbReference>
<evidence type="ECO:0000259" key="7">
    <source>
        <dbReference type="Pfam" id="PF01578"/>
    </source>
</evidence>
<keyword evidence="6" id="KW-0793">Thylakoid</keyword>
<evidence type="ECO:0000256" key="5">
    <source>
        <dbReference type="ARBA" id="ARBA00023136"/>
    </source>
</evidence>
<dbReference type="PANTHER" id="PTHR30071:SF1">
    <property type="entry name" value="CYTOCHROME B_B6 PROTEIN-RELATED"/>
    <property type="match status" value="1"/>
</dbReference>
<keyword evidence="8" id="KW-0150">Chloroplast</keyword>
<dbReference type="RefSeq" id="YP_010897632.1">
    <property type="nucleotide sequence ID" value="NC_042166.1"/>
</dbReference>
<gene>
    <name evidence="6 8" type="primary">ccsA</name>
</gene>
<dbReference type="GO" id="GO:0020037">
    <property type="term" value="F:heme binding"/>
    <property type="evidence" value="ECO:0007669"/>
    <property type="project" value="InterPro"/>
</dbReference>
<accession>A0A482FF81</accession>